<name>A0A264W4M8_9BACL</name>
<dbReference type="PANTHER" id="PTHR43725:SF47">
    <property type="entry name" value="UDP-GLUCOSE 4-EPIMERASE"/>
    <property type="match status" value="1"/>
</dbReference>
<dbReference type="PANTHER" id="PTHR43725">
    <property type="entry name" value="UDP-GLUCOSE 4-EPIMERASE"/>
    <property type="match status" value="1"/>
</dbReference>
<feature type="domain" description="NAD-dependent epimerase/dehydratase" evidence="12">
    <location>
        <begin position="22"/>
        <end position="141"/>
    </location>
</feature>
<evidence type="ECO:0000256" key="11">
    <source>
        <dbReference type="ARBA" id="ARBA00033067"/>
    </source>
</evidence>
<dbReference type="EMBL" id="NOKQ01000196">
    <property type="protein sequence ID" value="OZS78501.1"/>
    <property type="molecule type" value="Genomic_DNA"/>
</dbReference>
<comment type="similarity">
    <text evidence="4">Belongs to the NAD(P)-dependent epimerase/dehydratase family.</text>
</comment>
<comment type="caution">
    <text evidence="13">The sequence shown here is derived from an EMBL/GenBank/DDBJ whole genome shotgun (WGS) entry which is preliminary data.</text>
</comment>
<comment type="pathway">
    <text evidence="3">Carbohydrate metabolism; galactose metabolism.</text>
</comment>
<dbReference type="SUPFAM" id="SSF51735">
    <property type="entry name" value="NAD(P)-binding Rossmann-fold domains"/>
    <property type="match status" value="1"/>
</dbReference>
<keyword evidence="8" id="KW-0119">Carbohydrate metabolism</keyword>
<keyword evidence="9" id="KW-0413">Isomerase</keyword>
<evidence type="ECO:0000256" key="9">
    <source>
        <dbReference type="ARBA" id="ARBA00023235"/>
    </source>
</evidence>
<organism evidence="13 14">
    <name type="scientific">Tetzosporium hominis</name>
    <dbReference type="NCBI Taxonomy" id="2020506"/>
    <lineage>
        <taxon>Bacteria</taxon>
        <taxon>Bacillati</taxon>
        <taxon>Bacillota</taxon>
        <taxon>Bacilli</taxon>
        <taxon>Bacillales</taxon>
        <taxon>Caryophanaceae</taxon>
        <taxon>Tetzosporium</taxon>
    </lineage>
</organism>
<evidence type="ECO:0000313" key="13">
    <source>
        <dbReference type="EMBL" id="OZS78501.1"/>
    </source>
</evidence>
<evidence type="ECO:0000313" key="14">
    <source>
        <dbReference type="Proteomes" id="UP000217065"/>
    </source>
</evidence>
<keyword evidence="8" id="KW-0299">Galactose metabolism</keyword>
<evidence type="ECO:0000256" key="8">
    <source>
        <dbReference type="ARBA" id="ARBA00023144"/>
    </source>
</evidence>
<dbReference type="GO" id="GO:0005829">
    <property type="term" value="C:cytosol"/>
    <property type="evidence" value="ECO:0007669"/>
    <property type="project" value="TreeGrafter"/>
</dbReference>
<dbReference type="EC" id="5.1.3.2" evidence="5"/>
<evidence type="ECO:0000256" key="1">
    <source>
        <dbReference type="ARBA" id="ARBA00000083"/>
    </source>
</evidence>
<reference evidence="13 14" key="1">
    <citation type="submission" date="2017-07" db="EMBL/GenBank/DDBJ databases">
        <title>Tetzosporium hominis gen.nov. sp.nov.</title>
        <authorList>
            <person name="Tetz G."/>
            <person name="Tetz V."/>
        </authorList>
    </citation>
    <scope>NUCLEOTIDE SEQUENCE [LARGE SCALE GENOMIC DNA]</scope>
    <source>
        <strain evidence="13 14">VT-49</strain>
    </source>
</reference>
<keyword evidence="14" id="KW-1185">Reference proteome</keyword>
<dbReference type="AlphaFoldDB" id="A0A264W4M8"/>
<dbReference type="GO" id="GO:0006012">
    <property type="term" value="P:galactose metabolic process"/>
    <property type="evidence" value="ECO:0007669"/>
    <property type="project" value="UniProtKB-KW"/>
</dbReference>
<dbReference type="InterPro" id="IPR001509">
    <property type="entry name" value="Epimerase_deHydtase"/>
</dbReference>
<evidence type="ECO:0000256" key="2">
    <source>
        <dbReference type="ARBA" id="ARBA00001911"/>
    </source>
</evidence>
<evidence type="ECO:0000256" key="5">
    <source>
        <dbReference type="ARBA" id="ARBA00013189"/>
    </source>
</evidence>
<dbReference type="Proteomes" id="UP000217065">
    <property type="component" value="Unassembled WGS sequence"/>
</dbReference>
<accession>A0A264W4M8</accession>
<dbReference type="InterPro" id="IPR036291">
    <property type="entry name" value="NAD(P)-bd_dom_sf"/>
</dbReference>
<evidence type="ECO:0000256" key="4">
    <source>
        <dbReference type="ARBA" id="ARBA00007637"/>
    </source>
</evidence>
<evidence type="ECO:0000256" key="3">
    <source>
        <dbReference type="ARBA" id="ARBA00004947"/>
    </source>
</evidence>
<evidence type="ECO:0000259" key="12">
    <source>
        <dbReference type="Pfam" id="PF01370"/>
    </source>
</evidence>
<comment type="cofactor">
    <cofactor evidence="2">
        <name>NAD(+)</name>
        <dbReference type="ChEBI" id="CHEBI:57540"/>
    </cofactor>
</comment>
<dbReference type="GO" id="GO:0003978">
    <property type="term" value="F:UDP-glucose 4-epimerase activity"/>
    <property type="evidence" value="ECO:0007669"/>
    <property type="project" value="UniProtKB-EC"/>
</dbReference>
<evidence type="ECO:0000256" key="7">
    <source>
        <dbReference type="ARBA" id="ARBA00023027"/>
    </source>
</evidence>
<dbReference type="OrthoDB" id="9771073at2"/>
<evidence type="ECO:0000256" key="6">
    <source>
        <dbReference type="ARBA" id="ARBA00018569"/>
    </source>
</evidence>
<protein>
    <recommendedName>
        <fullName evidence="6">UDP-glucose 4-epimerase</fullName>
        <ecNumber evidence="5">5.1.3.2</ecNumber>
    </recommendedName>
    <alternativeName>
        <fullName evidence="11">Galactowaldenase</fullName>
    </alternativeName>
    <alternativeName>
        <fullName evidence="10">UDP-galactose 4-epimerase</fullName>
    </alternativeName>
</protein>
<comment type="catalytic activity">
    <reaction evidence="1">
        <text>UDP-alpha-D-glucose = UDP-alpha-D-galactose</text>
        <dbReference type="Rhea" id="RHEA:22168"/>
        <dbReference type="ChEBI" id="CHEBI:58885"/>
        <dbReference type="ChEBI" id="CHEBI:66914"/>
        <dbReference type="EC" id="5.1.3.2"/>
    </reaction>
</comment>
<evidence type="ECO:0000256" key="10">
    <source>
        <dbReference type="ARBA" id="ARBA00031367"/>
    </source>
</evidence>
<proteinExistence type="inferred from homology"/>
<dbReference type="Gene3D" id="3.40.50.720">
    <property type="entry name" value="NAD(P)-binding Rossmann-like Domain"/>
    <property type="match status" value="1"/>
</dbReference>
<dbReference type="Pfam" id="PF01370">
    <property type="entry name" value="Epimerase"/>
    <property type="match status" value="1"/>
</dbReference>
<keyword evidence="7" id="KW-0520">NAD</keyword>
<sequence length="167" mass="18352">MVYLYPENETSRENFGGQIMNILVTGGLGFIGSHTVVSLLASDHDVYIVDDLSNAKMEVLDTLKQITGAAEIPFEKMDVTDAAAINRLFSENHFDGVIHFAGYKAVGESVSIPLAYYKNNVLSTIVLAETCLKHGVERFKYGACPKNNSDIHDYSADMQFEAAFLSC</sequence>
<gene>
    <name evidence="13" type="ORF">CF394_07020</name>
</gene>